<accession>A0A249DYF2</accession>
<dbReference type="EMBL" id="CP016303">
    <property type="protein sequence ID" value="ASX25812.1"/>
    <property type="molecule type" value="Genomic_DNA"/>
</dbReference>
<dbReference type="RefSeq" id="WP_016857050.1">
    <property type="nucleotide sequence ID" value="NZ_CP016303.1"/>
</dbReference>
<dbReference type="AlphaFoldDB" id="A0A249DYF2"/>
<protein>
    <submittedName>
        <fullName evidence="1">Uncharacterized protein</fullName>
    </submittedName>
</protein>
<evidence type="ECO:0000313" key="1">
    <source>
        <dbReference type="EMBL" id="ASX25812.1"/>
    </source>
</evidence>
<organism evidence="1 2">
    <name type="scientific">Candidatus Hamiltonella defensa</name>
    <name type="common">Bemisia tabaci</name>
    <dbReference type="NCBI Taxonomy" id="672795"/>
    <lineage>
        <taxon>Bacteria</taxon>
        <taxon>Pseudomonadati</taxon>
        <taxon>Pseudomonadota</taxon>
        <taxon>Gammaproteobacteria</taxon>
        <taxon>Enterobacterales</taxon>
        <taxon>Enterobacteriaceae</taxon>
        <taxon>aphid secondary symbionts</taxon>
        <taxon>Candidatus Williamhamiltonella</taxon>
    </lineage>
</organism>
<reference evidence="2" key="1">
    <citation type="submission" date="2016-06" db="EMBL/GenBank/DDBJ databases">
        <authorList>
            <person name="Chen W."/>
            <person name="Hasegawa D.K."/>
        </authorList>
    </citation>
    <scope>NUCLEOTIDE SEQUENCE [LARGE SCALE GENOMIC DNA]</scope>
    <source>
        <strain evidence="2">MEAM1</strain>
    </source>
</reference>
<dbReference type="Proteomes" id="UP000216438">
    <property type="component" value="Chromosome"/>
</dbReference>
<sequence length="107" mass="12291">MRYIQFIMMMILPLKLFANLANDLECASVAGKDMILVGRIIKFIDKDEWPVSNFVLRNEDGNHYCVQFKDASNGIRWKIIYDAFLSEQDVILKTDNLHRVIGVAVIG</sequence>
<proteinExistence type="predicted"/>
<gene>
    <name evidence="1" type="ORF">BA171_01245</name>
</gene>
<evidence type="ECO:0000313" key="2">
    <source>
        <dbReference type="Proteomes" id="UP000216438"/>
    </source>
</evidence>
<name>A0A249DYF2_9ENTR</name>
<reference evidence="1 2" key="2">
    <citation type="submission" date="2017-09" db="EMBL/GenBank/DDBJ databases">
        <title>The genome of whitefly Bemisia tabaci, a global crop pest, provides novel insights into virus transmission, host adaptation and insecticide resistance.</title>
        <authorList>
            <person name="Kaur N."/>
            <person name="Kliot A."/>
            <person name="Pinheiro P.V."/>
            <person name="Luan J."/>
            <person name="Zheng Y."/>
            <person name="Liu W."/>
            <person name="Sun H."/>
            <person name="Yang X."/>
            <person name="Xu Y."/>
            <person name="Luo Y."/>
            <person name="Kruse A."/>
            <person name="Fisher T.W."/>
            <person name="Nelson D.R."/>
            <person name="Elimelech M."/>
            <person name="MacCoss M."/>
            <person name="Johnson R."/>
            <person name="Cohen E."/>
            <person name="Hunter W.B."/>
            <person name="Brown J.K."/>
            <person name="Jander G."/>
            <person name="Cilia M."/>
            <person name="Douglas A.E."/>
            <person name="Ghanim M."/>
            <person name="Simmons A.M."/>
            <person name="Wintermantel W.M."/>
            <person name="Ling K.-S."/>
            <person name="Fei Z."/>
        </authorList>
    </citation>
    <scope>NUCLEOTIDE SEQUENCE [LARGE SCALE GENOMIC DNA]</scope>
    <source>
        <strain evidence="1 2">MEAM1</strain>
    </source>
</reference>
<dbReference type="OrthoDB" id="9996095at2"/>